<evidence type="ECO:0000313" key="3">
    <source>
        <dbReference type="Proteomes" id="UP000736672"/>
    </source>
</evidence>
<protein>
    <submittedName>
        <fullName evidence="2">Uncharacterized protein</fullName>
    </submittedName>
</protein>
<proteinExistence type="predicted"/>
<dbReference type="OrthoDB" id="6513042at2759"/>
<reference evidence="2" key="1">
    <citation type="journal article" date="2021" name="Nat. Commun.">
        <title>Genetic determinants of endophytism in the Arabidopsis root mycobiome.</title>
        <authorList>
            <person name="Mesny F."/>
            <person name="Miyauchi S."/>
            <person name="Thiergart T."/>
            <person name="Pickel B."/>
            <person name="Atanasova L."/>
            <person name="Karlsson M."/>
            <person name="Huettel B."/>
            <person name="Barry K.W."/>
            <person name="Haridas S."/>
            <person name="Chen C."/>
            <person name="Bauer D."/>
            <person name="Andreopoulos W."/>
            <person name="Pangilinan J."/>
            <person name="LaButti K."/>
            <person name="Riley R."/>
            <person name="Lipzen A."/>
            <person name="Clum A."/>
            <person name="Drula E."/>
            <person name="Henrissat B."/>
            <person name="Kohler A."/>
            <person name="Grigoriev I.V."/>
            <person name="Martin F.M."/>
            <person name="Hacquard S."/>
        </authorList>
    </citation>
    <scope>NUCLEOTIDE SEQUENCE</scope>
    <source>
        <strain evidence="2">FSSC 5 MPI-SDFR-AT-0091</strain>
    </source>
</reference>
<evidence type="ECO:0000313" key="2">
    <source>
        <dbReference type="EMBL" id="KAH7273756.1"/>
    </source>
</evidence>
<sequence>MAQASFLEQENDHTPVSSNRFEDPTAAQTSNGFVVPSGLLDNRDDTQTTTVGRNARVAWTALQNRLVDDATRRFQLACPDKKVVRVLPWSVEMKNLRRVEDTVPQRTDVSIVPDASLASH</sequence>
<feature type="region of interest" description="Disordered" evidence="1">
    <location>
        <begin position="1"/>
        <end position="48"/>
    </location>
</feature>
<dbReference type="Proteomes" id="UP000736672">
    <property type="component" value="Unassembled WGS sequence"/>
</dbReference>
<organism evidence="2 3">
    <name type="scientific">Fusarium solani</name>
    <name type="common">Filamentous fungus</name>
    <dbReference type="NCBI Taxonomy" id="169388"/>
    <lineage>
        <taxon>Eukaryota</taxon>
        <taxon>Fungi</taxon>
        <taxon>Dikarya</taxon>
        <taxon>Ascomycota</taxon>
        <taxon>Pezizomycotina</taxon>
        <taxon>Sordariomycetes</taxon>
        <taxon>Hypocreomycetidae</taxon>
        <taxon>Hypocreales</taxon>
        <taxon>Nectriaceae</taxon>
        <taxon>Fusarium</taxon>
        <taxon>Fusarium solani species complex</taxon>
    </lineage>
</organism>
<accession>A0A9P9RBS3</accession>
<keyword evidence="3" id="KW-1185">Reference proteome</keyword>
<dbReference type="AlphaFoldDB" id="A0A9P9RBS3"/>
<dbReference type="EMBL" id="JAGTJS010000002">
    <property type="protein sequence ID" value="KAH7273756.1"/>
    <property type="molecule type" value="Genomic_DNA"/>
</dbReference>
<name>A0A9P9RBS3_FUSSL</name>
<gene>
    <name evidence="2" type="ORF">B0J15DRAFT_109162</name>
</gene>
<evidence type="ECO:0000256" key="1">
    <source>
        <dbReference type="SAM" id="MobiDB-lite"/>
    </source>
</evidence>
<comment type="caution">
    <text evidence="2">The sequence shown here is derived from an EMBL/GenBank/DDBJ whole genome shotgun (WGS) entry which is preliminary data.</text>
</comment>